<dbReference type="InterPro" id="IPR020846">
    <property type="entry name" value="MFS_dom"/>
</dbReference>
<proteinExistence type="predicted"/>
<evidence type="ECO:0000256" key="2">
    <source>
        <dbReference type="ARBA" id="ARBA00022448"/>
    </source>
</evidence>
<organism evidence="8 9">
    <name type="scientific">Seminavis robusta</name>
    <dbReference type="NCBI Taxonomy" id="568900"/>
    <lineage>
        <taxon>Eukaryota</taxon>
        <taxon>Sar</taxon>
        <taxon>Stramenopiles</taxon>
        <taxon>Ochrophyta</taxon>
        <taxon>Bacillariophyta</taxon>
        <taxon>Bacillariophyceae</taxon>
        <taxon>Bacillariophycidae</taxon>
        <taxon>Naviculales</taxon>
        <taxon>Naviculaceae</taxon>
        <taxon>Seminavis</taxon>
    </lineage>
</organism>
<dbReference type="GO" id="GO:0022857">
    <property type="term" value="F:transmembrane transporter activity"/>
    <property type="evidence" value="ECO:0007669"/>
    <property type="project" value="InterPro"/>
</dbReference>
<feature type="domain" description="Major facilitator superfamily (MFS) profile" evidence="7">
    <location>
        <begin position="68"/>
        <end position="490"/>
    </location>
</feature>
<comment type="subcellular location">
    <subcellularLocation>
        <location evidence="1">Membrane</location>
        <topology evidence="1">Multi-pass membrane protein</topology>
    </subcellularLocation>
</comment>
<feature type="transmembrane region" description="Helical" evidence="6">
    <location>
        <begin position="461"/>
        <end position="482"/>
    </location>
</feature>
<evidence type="ECO:0000256" key="3">
    <source>
        <dbReference type="ARBA" id="ARBA00022692"/>
    </source>
</evidence>
<evidence type="ECO:0000256" key="1">
    <source>
        <dbReference type="ARBA" id="ARBA00004141"/>
    </source>
</evidence>
<dbReference type="PROSITE" id="PS50850">
    <property type="entry name" value="MFS"/>
    <property type="match status" value="1"/>
</dbReference>
<evidence type="ECO:0000256" key="6">
    <source>
        <dbReference type="SAM" id="Phobius"/>
    </source>
</evidence>
<feature type="transmembrane region" description="Helical" evidence="6">
    <location>
        <begin position="289"/>
        <end position="313"/>
    </location>
</feature>
<reference evidence="8" key="1">
    <citation type="submission" date="2020-06" db="EMBL/GenBank/DDBJ databases">
        <authorList>
            <consortium name="Plant Systems Biology data submission"/>
        </authorList>
    </citation>
    <scope>NUCLEOTIDE SEQUENCE</scope>
    <source>
        <strain evidence="8">D6</strain>
    </source>
</reference>
<sequence length="687" mass="74882">MTEEAIEASGQLPTEQPPEVEANAAAGENNNLSPDEEWQDLLQQPQQQEPTIPANIRLVTDESALSLSLNAIRLAVFCDSVTATVLDPNYAFMAYPKAHKDSFTSTEPFGFNGATYFLAMTALLGSAIGGTITGTVSDRIGRKPCILICLFVGAVGAIANYLARKSFWGFCVANFAQGLFSGSAAVAMAYVSDVKTTRKEKDEEIGIIVALAMLGTSGGGICAILMESQGLFTPLFVGAALNVVAGIFAVYCVIEPKKMLFVGSQTEQDDEDEEQNAPTEINKGLLTNIIAGALADNIGSAGLLPLAMSPLAFTKFYVVFLEQDLAPLMTQSAFKWISVMVALTVIPGAAFSQIVFDKIGAAGGCVAGNVITGIVTIICLFVAYIEPATKGTYAGFIIAFYVGFPFTVLSQLSTGPMLDTIAPVHRRGLIQGLNIAVMDFASAISPYILGEMADKVGIRETMWTCIGISFAAGLINLPLVFVKALKRAPPKPPKYLRALKGENADVVELAMKGEWVPAKELDEINDKRMKKGEPWLVIPYRPYEEDKHHLRVMRQQARGDFLYLRSDVLGYVNNPEFEEEEKREALAAQFRNSRAPPEQREEQARGLSKWFADYLVDSGYFVEDSPILYKQMIMAAFPPINKDEEITAENMEQVAVNYTRVLNKYLDDKDLTGARKAFAHKYVSVDC</sequence>
<dbReference type="SUPFAM" id="SSF103473">
    <property type="entry name" value="MFS general substrate transporter"/>
    <property type="match status" value="1"/>
</dbReference>
<dbReference type="OrthoDB" id="3936150at2759"/>
<evidence type="ECO:0000313" key="9">
    <source>
        <dbReference type="Proteomes" id="UP001153069"/>
    </source>
</evidence>
<feature type="transmembrane region" description="Helical" evidence="6">
    <location>
        <begin position="114"/>
        <end position="133"/>
    </location>
</feature>
<keyword evidence="9" id="KW-1185">Reference proteome</keyword>
<feature type="transmembrane region" description="Helical" evidence="6">
    <location>
        <begin position="175"/>
        <end position="193"/>
    </location>
</feature>
<evidence type="ECO:0000259" key="7">
    <source>
        <dbReference type="PROSITE" id="PS50850"/>
    </source>
</evidence>
<dbReference type="InterPro" id="IPR036259">
    <property type="entry name" value="MFS_trans_sf"/>
</dbReference>
<dbReference type="PANTHER" id="PTHR23504:SF15">
    <property type="entry name" value="MAJOR FACILITATOR SUPERFAMILY (MFS) PROFILE DOMAIN-CONTAINING PROTEIN"/>
    <property type="match status" value="1"/>
</dbReference>
<dbReference type="AlphaFoldDB" id="A0A9N8E332"/>
<keyword evidence="5 6" id="KW-0472">Membrane</keyword>
<feature type="transmembrane region" description="Helical" evidence="6">
    <location>
        <begin position="333"/>
        <end position="352"/>
    </location>
</feature>
<dbReference type="Gene3D" id="1.20.1250.20">
    <property type="entry name" value="MFS general substrate transporter like domains"/>
    <property type="match status" value="1"/>
</dbReference>
<evidence type="ECO:0000256" key="5">
    <source>
        <dbReference type="ARBA" id="ARBA00023136"/>
    </source>
</evidence>
<feature type="transmembrane region" description="Helical" evidence="6">
    <location>
        <begin position="205"/>
        <end position="226"/>
    </location>
</feature>
<keyword evidence="3 6" id="KW-0812">Transmembrane</keyword>
<feature type="transmembrane region" description="Helical" evidence="6">
    <location>
        <begin position="232"/>
        <end position="254"/>
    </location>
</feature>
<feature type="transmembrane region" description="Helical" evidence="6">
    <location>
        <begin position="359"/>
        <end position="385"/>
    </location>
</feature>
<evidence type="ECO:0000313" key="8">
    <source>
        <dbReference type="EMBL" id="CAB9513030.1"/>
    </source>
</evidence>
<dbReference type="PANTHER" id="PTHR23504">
    <property type="entry name" value="MAJOR FACILITATOR SUPERFAMILY DOMAIN-CONTAINING PROTEIN 10"/>
    <property type="match status" value="1"/>
</dbReference>
<comment type="caution">
    <text evidence="8">The sequence shown here is derived from an EMBL/GenBank/DDBJ whole genome shotgun (WGS) entry which is preliminary data.</text>
</comment>
<dbReference type="EMBL" id="CAICTM010000566">
    <property type="protein sequence ID" value="CAB9513030.1"/>
    <property type="molecule type" value="Genomic_DNA"/>
</dbReference>
<dbReference type="Proteomes" id="UP001153069">
    <property type="component" value="Unassembled WGS sequence"/>
</dbReference>
<dbReference type="GO" id="GO:0016020">
    <property type="term" value="C:membrane"/>
    <property type="evidence" value="ECO:0007669"/>
    <property type="project" value="UniProtKB-SubCell"/>
</dbReference>
<evidence type="ECO:0000256" key="4">
    <source>
        <dbReference type="ARBA" id="ARBA00022989"/>
    </source>
</evidence>
<protein>
    <submittedName>
        <fullName evidence="8">Resistance protein</fullName>
    </submittedName>
</protein>
<dbReference type="Pfam" id="PF07690">
    <property type="entry name" value="MFS_1"/>
    <property type="match status" value="1"/>
</dbReference>
<name>A0A9N8E332_9STRA</name>
<keyword evidence="2" id="KW-0813">Transport</keyword>
<feature type="transmembrane region" description="Helical" evidence="6">
    <location>
        <begin position="429"/>
        <end position="449"/>
    </location>
</feature>
<keyword evidence="4 6" id="KW-1133">Transmembrane helix</keyword>
<accession>A0A9N8E332</accession>
<gene>
    <name evidence="8" type="ORF">SEMRO_567_G168010.1</name>
</gene>
<dbReference type="InterPro" id="IPR011701">
    <property type="entry name" value="MFS"/>
</dbReference>
<feature type="transmembrane region" description="Helical" evidence="6">
    <location>
        <begin position="145"/>
        <end position="163"/>
    </location>
</feature>
<feature type="transmembrane region" description="Helical" evidence="6">
    <location>
        <begin position="391"/>
        <end position="409"/>
    </location>
</feature>